<organism evidence="2 3">
    <name type="scientific">Sorangium cellulosum</name>
    <name type="common">Polyangium cellulosum</name>
    <dbReference type="NCBI Taxonomy" id="56"/>
    <lineage>
        <taxon>Bacteria</taxon>
        <taxon>Pseudomonadati</taxon>
        <taxon>Myxococcota</taxon>
        <taxon>Polyangia</taxon>
        <taxon>Polyangiales</taxon>
        <taxon>Polyangiaceae</taxon>
        <taxon>Sorangium</taxon>
    </lineage>
</organism>
<comment type="caution">
    <text evidence="2">The sequence shown here is derived from an EMBL/GenBank/DDBJ whole genome shotgun (WGS) entry which is preliminary data.</text>
</comment>
<dbReference type="Proteomes" id="UP000075260">
    <property type="component" value="Unassembled WGS sequence"/>
</dbReference>
<dbReference type="Pfam" id="PF14267">
    <property type="entry name" value="DUF4357"/>
    <property type="match status" value="1"/>
</dbReference>
<evidence type="ECO:0000259" key="1">
    <source>
        <dbReference type="Pfam" id="PF14267"/>
    </source>
</evidence>
<accession>A0A150QJG8</accession>
<dbReference type="OrthoDB" id="2656488at2"/>
<protein>
    <recommendedName>
        <fullName evidence="1">DUF4357 domain-containing protein</fullName>
    </recommendedName>
</protein>
<dbReference type="EMBL" id="JEMA01000591">
    <property type="protein sequence ID" value="KYF68121.1"/>
    <property type="molecule type" value="Genomic_DNA"/>
</dbReference>
<proteinExistence type="predicted"/>
<name>A0A150QJG8_SORCE</name>
<sequence>MPGRSVRLFLIDGTPQGMRTAEVGNWTGLALVCPRTDLTRLALRPEVKKTGIYILVGPSETATSGMSVYVGEGDEVWNRLTSHDSDKDFWTHVAVFVSKDENLTKAHVRWLEATLVREIKKGKRAEVHNANDPIGGKLPEADTADMETYFENVRLLLPTLGVNVFTADVASKPSPTGNANEVVLELRWEDAKAECIVREGQFVIRQGSFARLREVESLGDSSRALRKYLRDAGVLVPADGNPNLLRFTQEYAFDSPSKAASVMSGTGLNGRVAWKVKGAGISYKEWQEKLVAEEGSDAS</sequence>
<feature type="domain" description="DUF4357" evidence="1">
    <location>
        <begin position="226"/>
        <end position="280"/>
    </location>
</feature>
<reference evidence="2 3" key="1">
    <citation type="submission" date="2014-02" db="EMBL/GenBank/DDBJ databases">
        <title>The small core and large imbalanced accessory genome model reveals a collaborative survival strategy of Sorangium cellulosum strains in nature.</title>
        <authorList>
            <person name="Han K."/>
            <person name="Peng R."/>
            <person name="Blom J."/>
            <person name="Li Y.-Z."/>
        </authorList>
    </citation>
    <scope>NUCLEOTIDE SEQUENCE [LARGE SCALE GENOMIC DNA]</scope>
    <source>
        <strain evidence="2 3">So0008-312</strain>
    </source>
</reference>
<dbReference type="InterPro" id="IPR025579">
    <property type="entry name" value="DUF4357"/>
</dbReference>
<gene>
    <name evidence="2" type="ORF">BE15_38070</name>
</gene>
<dbReference type="AlphaFoldDB" id="A0A150QJG8"/>
<evidence type="ECO:0000313" key="3">
    <source>
        <dbReference type="Proteomes" id="UP000075260"/>
    </source>
</evidence>
<dbReference type="CDD" id="cd10447">
    <property type="entry name" value="GIY-YIG_unchar_2"/>
    <property type="match status" value="1"/>
</dbReference>
<evidence type="ECO:0000313" key="2">
    <source>
        <dbReference type="EMBL" id="KYF68121.1"/>
    </source>
</evidence>